<sequence length="250" mass="28345">MLAKILKSYEFFLVFNKEVFYNKFSYLWTLVIPGFFLVINTWGIGSSFTYSEFRDVMFFYWSFIILMTAANGIGVGILDMRDNNYLKTYKYISGSKTPILLGRIESQCFFLLVNIIFFTLVSGFVFNQPTGSLLLTGAFVSVLVAIPVFLLLLIVTTLPFESNSVAQVLILFIIMLANLTSFNSDFQLMTDYIQVFNPAVVIGNSATVLHDFFLGNSNSMFIISVVPLILYSLIGMLAYYRLDIISKKGR</sequence>
<comment type="caution">
    <text evidence="2">The sequence shown here is derived from an EMBL/GenBank/DDBJ whole genome shotgun (WGS) entry which is preliminary data.</text>
</comment>
<evidence type="ECO:0000256" key="1">
    <source>
        <dbReference type="SAM" id="Phobius"/>
    </source>
</evidence>
<feature type="transmembrane region" description="Helical" evidence="1">
    <location>
        <begin position="57"/>
        <end position="78"/>
    </location>
</feature>
<feature type="transmembrane region" description="Helical" evidence="1">
    <location>
        <begin position="165"/>
        <end position="182"/>
    </location>
</feature>
<dbReference type="Proteomes" id="UP001519345">
    <property type="component" value="Unassembled WGS sequence"/>
</dbReference>
<keyword evidence="1" id="KW-1133">Transmembrane helix</keyword>
<evidence type="ECO:0000313" key="3">
    <source>
        <dbReference type="Proteomes" id="UP001519345"/>
    </source>
</evidence>
<proteinExistence type="predicted"/>
<feature type="transmembrane region" description="Helical" evidence="1">
    <location>
        <begin position="26"/>
        <end position="45"/>
    </location>
</feature>
<evidence type="ECO:0000313" key="2">
    <source>
        <dbReference type="EMBL" id="MBP1970654.1"/>
    </source>
</evidence>
<organism evidence="2 3">
    <name type="scientific">Virgibacillus natechei</name>
    <dbReference type="NCBI Taxonomy" id="1216297"/>
    <lineage>
        <taxon>Bacteria</taxon>
        <taxon>Bacillati</taxon>
        <taxon>Bacillota</taxon>
        <taxon>Bacilli</taxon>
        <taxon>Bacillales</taxon>
        <taxon>Bacillaceae</taxon>
        <taxon>Virgibacillus</taxon>
    </lineage>
</organism>
<name>A0ABS4II75_9BACI</name>
<keyword evidence="1" id="KW-0472">Membrane</keyword>
<reference evidence="2 3" key="1">
    <citation type="submission" date="2021-03" db="EMBL/GenBank/DDBJ databases">
        <title>Genomic Encyclopedia of Type Strains, Phase IV (KMG-IV): sequencing the most valuable type-strain genomes for metagenomic binning, comparative biology and taxonomic classification.</title>
        <authorList>
            <person name="Goeker M."/>
        </authorList>
    </citation>
    <scope>NUCLEOTIDE SEQUENCE [LARGE SCALE GENOMIC DNA]</scope>
    <source>
        <strain evidence="2 3">DSM 25609</strain>
    </source>
</reference>
<protein>
    <submittedName>
        <fullName evidence="2">ABC-2 type transport system permease protein</fullName>
    </submittedName>
</protein>
<dbReference type="EMBL" id="JAGGKX010000015">
    <property type="protein sequence ID" value="MBP1970654.1"/>
    <property type="molecule type" value="Genomic_DNA"/>
</dbReference>
<keyword evidence="1" id="KW-0812">Transmembrane</keyword>
<feature type="transmembrane region" description="Helical" evidence="1">
    <location>
        <begin position="132"/>
        <end position="153"/>
    </location>
</feature>
<dbReference type="RefSeq" id="WP_209463764.1">
    <property type="nucleotide sequence ID" value="NZ_CP110224.1"/>
</dbReference>
<feature type="transmembrane region" description="Helical" evidence="1">
    <location>
        <begin position="220"/>
        <end position="240"/>
    </location>
</feature>
<feature type="transmembrane region" description="Helical" evidence="1">
    <location>
        <begin position="108"/>
        <end position="126"/>
    </location>
</feature>
<accession>A0ABS4II75</accession>
<gene>
    <name evidence="2" type="ORF">J2Z83_002790</name>
</gene>
<keyword evidence="3" id="KW-1185">Reference proteome</keyword>